<feature type="compositionally biased region" description="Pro residues" evidence="1">
    <location>
        <begin position="347"/>
        <end position="358"/>
    </location>
</feature>
<feature type="region of interest" description="Disordered" evidence="1">
    <location>
        <begin position="276"/>
        <end position="381"/>
    </location>
</feature>
<feature type="region of interest" description="Disordered" evidence="1">
    <location>
        <begin position="402"/>
        <end position="565"/>
    </location>
</feature>
<feature type="compositionally biased region" description="Basic and acidic residues" evidence="1">
    <location>
        <begin position="225"/>
        <end position="238"/>
    </location>
</feature>
<dbReference type="InterPro" id="IPR011009">
    <property type="entry name" value="Kinase-like_dom_sf"/>
</dbReference>
<feature type="compositionally biased region" description="Low complexity" evidence="1">
    <location>
        <begin position="441"/>
        <end position="450"/>
    </location>
</feature>
<feature type="compositionally biased region" description="Basic and acidic residues" evidence="1">
    <location>
        <begin position="247"/>
        <end position="256"/>
    </location>
</feature>
<sequence length="565" mass="58180">SSSGSGSLQVGLWQAAARRPARPQGPAAGVASADGVIVARVVKGCGPVPPAHWEPARPRALAARPGPCRRRGRLGRRLLLVTGAFGLLSPECQHLIRWCLAKHPADRPELEEISRHPWVRGQPPTYRVPRRTEDPENKTTNPLGCVKAGPCQQLQLKRDIGGEKGDRGALGALKLLTVVGESPTHSSYISLSLTLGKPWVISSQNTEQGDPPSAHATAQDLLRRSGGEAGEGDKDRGQVGRGGWGEGRVEEGKEGLKARLGKAAEGVEGGRYLEKAAGGAGVGGKGSRGREHGGSGWGGKEKGQEEGIGTGVTAREGGKEGRARGEREGAVWVGRTAPNARERMAQPRPPRGLNPPRPRPAHLRAPLCWPRPAGPRPPGRKWRRIRACPAFCGGCSGRAAAGPALGAPPSGRTGIGTGPVIAAGGKSRSGSVPPGLGARSCCGRGEPGPCRCRDPIGTAAPAAPPPAPRADTEPPRCPRGMPRPPRPGSPAATALPCEQQRRIPGGAPPNQRGCGAAAGSSRSAGAAAPAPSVPGTGLEEAGSPERRTAPPELPGPARGPQRAER</sequence>
<organism evidence="2 3">
    <name type="scientific">Chloebia gouldiae</name>
    <name type="common">Gouldian finch</name>
    <name type="synonym">Erythrura gouldiae</name>
    <dbReference type="NCBI Taxonomy" id="44316"/>
    <lineage>
        <taxon>Eukaryota</taxon>
        <taxon>Metazoa</taxon>
        <taxon>Chordata</taxon>
        <taxon>Craniata</taxon>
        <taxon>Vertebrata</taxon>
        <taxon>Euteleostomi</taxon>
        <taxon>Archelosauria</taxon>
        <taxon>Archosauria</taxon>
        <taxon>Dinosauria</taxon>
        <taxon>Saurischia</taxon>
        <taxon>Theropoda</taxon>
        <taxon>Coelurosauria</taxon>
        <taxon>Aves</taxon>
        <taxon>Neognathae</taxon>
        <taxon>Neoaves</taxon>
        <taxon>Telluraves</taxon>
        <taxon>Australaves</taxon>
        <taxon>Passeriformes</taxon>
        <taxon>Passeroidea</taxon>
        <taxon>Passeridae</taxon>
        <taxon>Chloebia</taxon>
    </lineage>
</organism>
<feature type="compositionally biased region" description="Low complexity" evidence="1">
    <location>
        <begin position="515"/>
        <end position="535"/>
    </location>
</feature>
<feature type="non-terminal residue" evidence="2">
    <location>
        <position position="565"/>
    </location>
</feature>
<dbReference type="Proteomes" id="UP000276834">
    <property type="component" value="Unassembled WGS sequence"/>
</dbReference>
<protein>
    <recommendedName>
        <fullName evidence="4">Protein kinase domain-containing protein</fullName>
    </recommendedName>
</protein>
<feature type="compositionally biased region" description="Pro residues" evidence="1">
    <location>
        <begin position="477"/>
        <end position="488"/>
    </location>
</feature>
<evidence type="ECO:0000313" key="3">
    <source>
        <dbReference type="Proteomes" id="UP000276834"/>
    </source>
</evidence>
<keyword evidence="3" id="KW-1185">Reference proteome</keyword>
<dbReference type="EMBL" id="QUSF01008821">
    <property type="protein sequence ID" value="RLV62295.1"/>
    <property type="molecule type" value="Genomic_DNA"/>
</dbReference>
<dbReference type="Gene3D" id="1.10.510.10">
    <property type="entry name" value="Transferase(Phosphotransferase) domain 1"/>
    <property type="match status" value="1"/>
</dbReference>
<reference evidence="2 3" key="1">
    <citation type="journal article" date="2018" name="Proc. R. Soc. B">
        <title>A non-coding region near Follistatin controls head colour polymorphism in the Gouldian finch.</title>
        <authorList>
            <person name="Toomey M.B."/>
            <person name="Marques C.I."/>
            <person name="Andrade P."/>
            <person name="Araujo P.M."/>
            <person name="Sabatino S."/>
            <person name="Gazda M.A."/>
            <person name="Afonso S."/>
            <person name="Lopes R.J."/>
            <person name="Corbo J.C."/>
            <person name="Carneiro M."/>
        </authorList>
    </citation>
    <scope>NUCLEOTIDE SEQUENCE [LARGE SCALE GENOMIC DNA]</scope>
    <source>
        <strain evidence="2">Red01</strain>
        <tissue evidence="2">Muscle</tissue>
    </source>
</reference>
<proteinExistence type="predicted"/>
<name>A0A3L8Q4N1_CHLGU</name>
<evidence type="ECO:0000313" key="2">
    <source>
        <dbReference type="EMBL" id="RLV62295.1"/>
    </source>
</evidence>
<gene>
    <name evidence="2" type="ORF">DV515_00019462</name>
</gene>
<evidence type="ECO:0000256" key="1">
    <source>
        <dbReference type="SAM" id="MobiDB-lite"/>
    </source>
</evidence>
<comment type="caution">
    <text evidence="2">The sequence shown here is derived from an EMBL/GenBank/DDBJ whole genome shotgun (WGS) entry which is preliminary data.</text>
</comment>
<dbReference type="SUPFAM" id="SSF56112">
    <property type="entry name" value="Protein kinase-like (PK-like)"/>
    <property type="match status" value="1"/>
</dbReference>
<feature type="region of interest" description="Disordered" evidence="1">
    <location>
        <begin position="121"/>
        <end position="145"/>
    </location>
</feature>
<feature type="region of interest" description="Disordered" evidence="1">
    <location>
        <begin position="225"/>
        <end position="256"/>
    </location>
</feature>
<feature type="compositionally biased region" description="Low complexity" evidence="1">
    <location>
        <begin position="402"/>
        <end position="412"/>
    </location>
</feature>
<feature type="non-terminal residue" evidence="2">
    <location>
        <position position="1"/>
    </location>
</feature>
<accession>A0A3L8Q4N1</accession>
<dbReference type="STRING" id="44316.ENSEGOP00005019659"/>
<dbReference type="AlphaFoldDB" id="A0A3L8Q4N1"/>
<evidence type="ECO:0008006" key="4">
    <source>
        <dbReference type="Google" id="ProtNLM"/>
    </source>
</evidence>
<feature type="compositionally biased region" description="Basic and acidic residues" evidence="1">
    <location>
        <begin position="316"/>
        <end position="329"/>
    </location>
</feature>
<feature type="compositionally biased region" description="Basic and acidic residues" evidence="1">
    <location>
        <begin position="288"/>
        <end position="305"/>
    </location>
</feature>